<evidence type="ECO:0000259" key="2">
    <source>
        <dbReference type="Pfam" id="PF20432"/>
    </source>
</evidence>
<accession>A0A840I4M0</accession>
<feature type="domain" description="Antitoxin Xre/MbcA/ParS-like toxin-binding" evidence="1">
    <location>
        <begin position="98"/>
        <end position="149"/>
    </location>
</feature>
<dbReference type="Pfam" id="PF09722">
    <property type="entry name" value="Xre_MbcA_ParS_C"/>
    <property type="match status" value="1"/>
</dbReference>
<sequence>MLQPISPLPLRPVTPPDTILTDPVRRRAGGAGAIKLFARLCERWGLSIDEQRALLGDVSRPTYHRWRKAAEAGGTVELTRDQMERVSLCLGIEKGLKTIFARDEAGLRWLKAANTDLPFGGHAPIEVMMQGGLFALHRTRAYLDAWRGGR</sequence>
<proteinExistence type="predicted"/>
<dbReference type="EMBL" id="JACHOB010000003">
    <property type="protein sequence ID" value="MBB4659302.1"/>
    <property type="molecule type" value="Genomic_DNA"/>
</dbReference>
<evidence type="ECO:0000313" key="3">
    <source>
        <dbReference type="EMBL" id="MBB4659302.1"/>
    </source>
</evidence>
<comment type="caution">
    <text evidence="3">The sequence shown here is derived from an EMBL/GenBank/DDBJ whole genome shotgun (WGS) entry which is preliminary data.</text>
</comment>
<evidence type="ECO:0008006" key="5">
    <source>
        <dbReference type="Google" id="ProtNLM"/>
    </source>
</evidence>
<gene>
    <name evidence="3" type="ORF">GGQ59_001827</name>
</gene>
<evidence type="ECO:0000259" key="1">
    <source>
        <dbReference type="Pfam" id="PF09722"/>
    </source>
</evidence>
<name>A0A840I4M0_9PROT</name>
<feature type="domain" description="Antitoxin Xre-like helix-turn-helix" evidence="2">
    <location>
        <begin position="33"/>
        <end position="88"/>
    </location>
</feature>
<dbReference type="Proteomes" id="UP000563524">
    <property type="component" value="Unassembled WGS sequence"/>
</dbReference>
<keyword evidence="4" id="KW-1185">Reference proteome</keyword>
<dbReference type="GO" id="GO:0003677">
    <property type="term" value="F:DNA binding"/>
    <property type="evidence" value="ECO:0007669"/>
    <property type="project" value="InterPro"/>
</dbReference>
<dbReference type="InterPro" id="IPR024467">
    <property type="entry name" value="Xre/MbcA/ParS-like_toxin-bd"/>
</dbReference>
<dbReference type="InterPro" id="IPR046847">
    <property type="entry name" value="Xre-like_HTH"/>
</dbReference>
<dbReference type="AlphaFoldDB" id="A0A840I4M0"/>
<protein>
    <recommendedName>
        <fullName evidence="5">DUF2384 domain-containing protein</fullName>
    </recommendedName>
</protein>
<dbReference type="Pfam" id="PF20432">
    <property type="entry name" value="Xre-like-HTH"/>
    <property type="match status" value="1"/>
</dbReference>
<reference evidence="3 4" key="1">
    <citation type="submission" date="2020-08" db="EMBL/GenBank/DDBJ databases">
        <title>Genomic Encyclopedia of Type Strains, Phase IV (KMG-IV): sequencing the most valuable type-strain genomes for metagenomic binning, comparative biology and taxonomic classification.</title>
        <authorList>
            <person name="Goeker M."/>
        </authorList>
    </citation>
    <scope>NUCLEOTIDE SEQUENCE [LARGE SCALE GENOMIC DNA]</scope>
    <source>
        <strain evidence="3 4">DSM 102850</strain>
    </source>
</reference>
<evidence type="ECO:0000313" key="4">
    <source>
        <dbReference type="Proteomes" id="UP000563524"/>
    </source>
</evidence>
<dbReference type="RefSeq" id="WP_183817759.1">
    <property type="nucleotide sequence ID" value="NZ_JACHOB010000003.1"/>
</dbReference>
<organism evidence="3 4">
    <name type="scientific">Parvularcula dongshanensis</name>
    <dbReference type="NCBI Taxonomy" id="1173995"/>
    <lineage>
        <taxon>Bacteria</taxon>
        <taxon>Pseudomonadati</taxon>
        <taxon>Pseudomonadota</taxon>
        <taxon>Alphaproteobacteria</taxon>
        <taxon>Parvularculales</taxon>
        <taxon>Parvularculaceae</taxon>
        <taxon>Parvularcula</taxon>
    </lineage>
</organism>